<evidence type="ECO:0000313" key="3">
    <source>
        <dbReference type="EMBL" id="KAG7768999.1"/>
    </source>
</evidence>
<feature type="compositionally biased region" description="Acidic residues" evidence="1">
    <location>
        <begin position="231"/>
        <end position="262"/>
    </location>
</feature>
<dbReference type="EMBL" id="JAHLUN010000001">
    <property type="protein sequence ID" value="KAG7768999.1"/>
    <property type="molecule type" value="Genomic_DNA"/>
</dbReference>
<comment type="caution">
    <text evidence="2">The sequence shown here is derived from an EMBL/GenBank/DDBJ whole genome shotgun (WGS) entry which is preliminary data.</text>
</comment>
<accession>A0AAN6I2E1</accession>
<keyword evidence="4" id="KW-1185">Reference proteome</keyword>
<dbReference type="Proteomes" id="UP000738402">
    <property type="component" value="Unassembled WGS sequence"/>
</dbReference>
<proteinExistence type="predicted"/>
<name>A0AAN6I2E1_9ASCO</name>
<protein>
    <submittedName>
        <fullName evidence="2">Uncharacterized protein</fullName>
    </submittedName>
</protein>
<feature type="compositionally biased region" description="Acidic residues" evidence="1">
    <location>
        <begin position="276"/>
        <end position="290"/>
    </location>
</feature>
<gene>
    <name evidence="2" type="ORF">KL933_000285</name>
    <name evidence="3" type="ORF">KL946_000282</name>
</gene>
<organism evidence="2 5">
    <name type="scientific">Ogataea haglerorum</name>
    <dbReference type="NCBI Taxonomy" id="1937702"/>
    <lineage>
        <taxon>Eukaryota</taxon>
        <taxon>Fungi</taxon>
        <taxon>Dikarya</taxon>
        <taxon>Ascomycota</taxon>
        <taxon>Saccharomycotina</taxon>
        <taxon>Pichiomycetes</taxon>
        <taxon>Pichiales</taxon>
        <taxon>Pichiaceae</taxon>
        <taxon>Ogataea</taxon>
    </lineage>
</organism>
<feature type="region of interest" description="Disordered" evidence="1">
    <location>
        <begin position="228"/>
        <end position="315"/>
    </location>
</feature>
<evidence type="ECO:0000256" key="1">
    <source>
        <dbReference type="SAM" id="MobiDB-lite"/>
    </source>
</evidence>
<dbReference type="AlphaFoldDB" id="A0AAN6I2E1"/>
<sequence>MAHLERYRSTLNESLDKSQNLLSTLVDLKKKGALDDADIELLNTFHREAVLDNVQLINAKNEVKSAYNKLADENLKKLHSGHYQFNNMKIQRYKGQKLRNESLAAEFSRLIAQIPELQLDQVLDNENTKDQEFLNGLRKSGLDIRLQFARSDFSDQIDETVVSRVEEILKNEEVRKFRLVQLNDKHYERERAVLQSMSMKWQNRLAELTKFVRDDTARILRTIDDVKEELREEDEEELEEEEVEDEEEAEDEEEDEEEEREEQEAGEKDGQAAEPEQTEGAEDDAMDLETEAQTASEERTPAADASSDLELDEQM</sequence>
<reference evidence="2 4" key="1">
    <citation type="journal article" date="2021" name="G3 (Bethesda)">
        <title>Genomic diversity, chromosomal rearrangements, and interspecies hybridization in the ogataea polymorpha species complex.</title>
        <authorList>
            <person name="Hanson S.J."/>
            <person name="Cinneide E.O."/>
            <person name="Salzberg L.I."/>
            <person name="Wolfe K.H."/>
            <person name="McGowan J."/>
            <person name="Fitzpatrick D.A."/>
            <person name="Matlin K."/>
        </authorList>
    </citation>
    <scope>NUCLEOTIDE SEQUENCE</scope>
    <source>
        <strain evidence="3">81-436-3</strain>
        <strain evidence="2">83-405-1</strain>
    </source>
</reference>
<dbReference type="Proteomes" id="UP000697297">
    <property type="component" value="Unassembled WGS sequence"/>
</dbReference>
<evidence type="ECO:0000313" key="4">
    <source>
        <dbReference type="Proteomes" id="UP000697297"/>
    </source>
</evidence>
<evidence type="ECO:0000313" key="5">
    <source>
        <dbReference type="Proteomes" id="UP000738402"/>
    </source>
</evidence>
<evidence type="ECO:0000313" key="2">
    <source>
        <dbReference type="EMBL" id="KAG7730490.1"/>
    </source>
</evidence>
<dbReference type="EMBL" id="JAHLUH010000001">
    <property type="protein sequence ID" value="KAG7730490.1"/>
    <property type="molecule type" value="Genomic_DNA"/>
</dbReference>